<sequence>MSQWVDRAGDDQEKFLLEAAEYSGPSMIAWFRHPSVRLIMMLPILAACRERPAVRPEIKQSGDTLVAPAKASNLKEPDPLPLAMSRDRVVALAKSVHLKELDFDQGTMESAVEKLQAALDAALPNEARPRIRLAEEWSHTGQFHRLLPEVRIELSLRNIPLERALEYVGEQTSTGFRYEDGFVSLTPSLSNWGERKRCACGAFLDEGHGHSEGHE</sequence>
<dbReference type="EMBL" id="JAPDDT010000030">
    <property type="protein sequence ID" value="MCW1926584.1"/>
    <property type="molecule type" value="Genomic_DNA"/>
</dbReference>
<keyword evidence="2" id="KW-1185">Reference proteome</keyword>
<comment type="caution">
    <text evidence="1">The sequence shown here is derived from an EMBL/GenBank/DDBJ whole genome shotgun (WGS) entry which is preliminary data.</text>
</comment>
<name>A0ABT3GSS4_9BACT</name>
<evidence type="ECO:0000313" key="1">
    <source>
        <dbReference type="EMBL" id="MCW1926584.1"/>
    </source>
</evidence>
<dbReference type="Proteomes" id="UP001320876">
    <property type="component" value="Unassembled WGS sequence"/>
</dbReference>
<gene>
    <name evidence="1" type="ORF">OKA05_28790</name>
</gene>
<proteinExistence type="predicted"/>
<protein>
    <submittedName>
        <fullName evidence="1">DUF748 domain-containing protein</fullName>
    </submittedName>
</protein>
<dbReference type="RefSeq" id="WP_264490692.1">
    <property type="nucleotide sequence ID" value="NZ_JAPDDT010000030.1"/>
</dbReference>
<reference evidence="1 2" key="1">
    <citation type="submission" date="2022-10" db="EMBL/GenBank/DDBJ databases">
        <title>Luteolibacter arcticus strain CCTCC AB 2014275, whole genome shotgun sequencing project.</title>
        <authorList>
            <person name="Zhao G."/>
            <person name="Shen L."/>
        </authorList>
    </citation>
    <scope>NUCLEOTIDE SEQUENCE [LARGE SCALE GENOMIC DNA]</scope>
    <source>
        <strain evidence="1 2">CCTCC AB 2014275</strain>
    </source>
</reference>
<organism evidence="1 2">
    <name type="scientific">Luteolibacter arcticus</name>
    <dbReference type="NCBI Taxonomy" id="1581411"/>
    <lineage>
        <taxon>Bacteria</taxon>
        <taxon>Pseudomonadati</taxon>
        <taxon>Verrucomicrobiota</taxon>
        <taxon>Verrucomicrobiia</taxon>
        <taxon>Verrucomicrobiales</taxon>
        <taxon>Verrucomicrobiaceae</taxon>
        <taxon>Luteolibacter</taxon>
    </lineage>
</organism>
<accession>A0ABT3GSS4</accession>
<evidence type="ECO:0000313" key="2">
    <source>
        <dbReference type="Proteomes" id="UP001320876"/>
    </source>
</evidence>